<comment type="caution">
    <text evidence="1">The sequence shown here is derived from an EMBL/GenBank/DDBJ whole genome shotgun (WGS) entry which is preliminary data.</text>
</comment>
<evidence type="ECO:0000313" key="2">
    <source>
        <dbReference type="Proteomes" id="UP000003042"/>
    </source>
</evidence>
<name>A0ABC9NLS8_ESCAT</name>
<dbReference type="EMBL" id="ABKX01000008">
    <property type="protein sequence ID" value="EDS91078.1"/>
    <property type="molecule type" value="Genomic_DNA"/>
</dbReference>
<dbReference type="AlphaFoldDB" id="A0ABC9NLS8"/>
<accession>A0ABC9NLS8</accession>
<reference evidence="1 2" key="1">
    <citation type="submission" date="2008-02" db="EMBL/GenBank/DDBJ databases">
        <title>Annotation of Escherichia albertii TW07627.</title>
        <authorList>
            <person name="Sutton G."/>
            <person name="Whittam T.S."/>
            <person name="Sebastian Y."/>
        </authorList>
    </citation>
    <scope>NUCLEOTIDE SEQUENCE [LARGE SCALE GENOMIC DNA]</scope>
    <source>
        <strain evidence="1 2">TW07627</strain>
    </source>
</reference>
<dbReference type="Proteomes" id="UP000003042">
    <property type="component" value="Unassembled WGS sequence"/>
</dbReference>
<organism evidence="1 2">
    <name type="scientific">Escherichia albertii (strain TW07627)</name>
    <dbReference type="NCBI Taxonomy" id="502347"/>
    <lineage>
        <taxon>Bacteria</taxon>
        <taxon>Pseudomonadati</taxon>
        <taxon>Pseudomonadota</taxon>
        <taxon>Gammaproteobacteria</taxon>
        <taxon>Enterobacterales</taxon>
        <taxon>Enterobacteriaceae</taxon>
        <taxon>Escherichia</taxon>
    </lineage>
</organism>
<proteinExistence type="predicted"/>
<evidence type="ECO:0000313" key="1">
    <source>
        <dbReference type="EMBL" id="EDS91078.1"/>
    </source>
</evidence>
<protein>
    <submittedName>
        <fullName evidence="1">Uncharacterized protein</fullName>
    </submittedName>
</protein>
<gene>
    <name evidence="1" type="ORF">ESCAB7627_3711</name>
</gene>
<sequence>MTQIKTIKDTKKSIIVTPFLIVDYQPDLSIFCLIYGQVTIFT</sequence>